<evidence type="ECO:0000313" key="3">
    <source>
        <dbReference type="EnsemblMetazoa" id="XP_038059940.1"/>
    </source>
</evidence>
<evidence type="ECO:0008006" key="5">
    <source>
        <dbReference type="Google" id="ProtNLM"/>
    </source>
</evidence>
<dbReference type="PANTHER" id="PTHR15077">
    <property type="entry name" value="FAS-ASSOCIATING DEATH DOMAIN-CONTAINING PROTEIN FADD"/>
    <property type="match status" value="1"/>
</dbReference>
<evidence type="ECO:0000313" key="4">
    <source>
        <dbReference type="Proteomes" id="UP000887568"/>
    </source>
</evidence>
<dbReference type="PROSITE" id="PS50017">
    <property type="entry name" value="DEATH_DOMAIN"/>
    <property type="match status" value="1"/>
</dbReference>
<dbReference type="InterPro" id="IPR000906">
    <property type="entry name" value="ZU5_dom"/>
</dbReference>
<dbReference type="InterPro" id="IPR016729">
    <property type="entry name" value="FADD"/>
</dbReference>
<evidence type="ECO:0000259" key="2">
    <source>
        <dbReference type="PROSITE" id="PS51145"/>
    </source>
</evidence>
<dbReference type="GeneID" id="119730914"/>
<proteinExistence type="predicted"/>
<dbReference type="InterPro" id="IPR000488">
    <property type="entry name" value="Death_dom"/>
</dbReference>
<reference evidence="3" key="1">
    <citation type="submission" date="2022-11" db="UniProtKB">
        <authorList>
            <consortium name="EnsemblMetazoa"/>
        </authorList>
    </citation>
    <scope>IDENTIFICATION</scope>
</reference>
<dbReference type="SUPFAM" id="SSF47986">
    <property type="entry name" value="DEATH domain"/>
    <property type="match status" value="1"/>
</dbReference>
<protein>
    <recommendedName>
        <fullName evidence="5">Death domain-containing protein</fullName>
    </recommendedName>
</protein>
<evidence type="ECO:0000259" key="1">
    <source>
        <dbReference type="PROSITE" id="PS50017"/>
    </source>
</evidence>
<dbReference type="GO" id="GO:0007165">
    <property type="term" value="P:signal transduction"/>
    <property type="evidence" value="ECO:0007669"/>
    <property type="project" value="InterPro"/>
</dbReference>
<dbReference type="AlphaFoldDB" id="A0A914A807"/>
<sequence length="469" mass="52540">MIGQFGPEGGTLSCEDSDVIVEIPPDAIPPDRRDQLIIARICLCPDSIGPKLTDPDSLWLSPLVDLESPGLQRFDKNVLIKIPHRARVQPGWTFSVHYTDPTADTKSNWQTDTTRATVDQLPEAATFLPSKYTDTQAMWNCVEQKWHSRTEEKASSDVTRLTFSVDEKYFNISTSHFSHYVCSGCSKTHPLNLESVVYWHHYKVVGLDQMDLNVYIIDIIKDTRKASVESNEGSSKQPGAQSGRTGYSSLSLEYTSSEASSLIIFVDEECMDDDWKWSLKSYNGRLPAKREMSVESVIRGCCSSHMSTQQMFTFVSTDPSKHEQLSFFQAMIGIKQLNSQKVVVQMPILVTVPLTKGCGAVGATNTDNTSNGAPIISDGEIDFVGERLPCSKWPRLYRKLMGKGADIGIEEIQHRDFTDSREQIHSALVAWRRSKGRMATVEKLNTALQQLELRDIADQLQSFCPQSPE</sequence>
<dbReference type="RefSeq" id="XP_038059940.1">
    <property type="nucleotide sequence ID" value="XM_038204012.1"/>
</dbReference>
<name>A0A914A807_PATMI</name>
<dbReference type="Gene3D" id="2.60.220.30">
    <property type="match status" value="1"/>
</dbReference>
<dbReference type="Proteomes" id="UP000887568">
    <property type="component" value="Unplaced"/>
</dbReference>
<dbReference type="InterPro" id="IPR011029">
    <property type="entry name" value="DEATH-like_dom_sf"/>
</dbReference>
<dbReference type="Pfam" id="PF00791">
    <property type="entry name" value="ZU5"/>
    <property type="match status" value="1"/>
</dbReference>
<organism evidence="3 4">
    <name type="scientific">Patiria miniata</name>
    <name type="common">Bat star</name>
    <name type="synonym">Asterina miniata</name>
    <dbReference type="NCBI Taxonomy" id="46514"/>
    <lineage>
        <taxon>Eukaryota</taxon>
        <taxon>Metazoa</taxon>
        <taxon>Echinodermata</taxon>
        <taxon>Eleutherozoa</taxon>
        <taxon>Asterozoa</taxon>
        <taxon>Asteroidea</taxon>
        <taxon>Valvatacea</taxon>
        <taxon>Valvatida</taxon>
        <taxon>Asterinidae</taxon>
        <taxon>Patiria</taxon>
    </lineage>
</organism>
<dbReference type="Pfam" id="PF00531">
    <property type="entry name" value="Death"/>
    <property type="match status" value="1"/>
</dbReference>
<dbReference type="EnsemblMetazoa" id="XM_038204012.1">
    <property type="protein sequence ID" value="XP_038059940.1"/>
    <property type="gene ID" value="LOC119730914"/>
</dbReference>
<dbReference type="PROSITE" id="PS51145">
    <property type="entry name" value="ZU5"/>
    <property type="match status" value="1"/>
</dbReference>
<dbReference type="OrthoDB" id="100767at2759"/>
<feature type="domain" description="Death" evidence="1">
    <location>
        <begin position="392"/>
        <end position="464"/>
    </location>
</feature>
<feature type="domain" description="ZU5" evidence="2">
    <location>
        <begin position="1"/>
        <end position="186"/>
    </location>
</feature>
<keyword evidence="4" id="KW-1185">Reference proteome</keyword>
<accession>A0A914A807</accession>
<dbReference type="Gene3D" id="1.10.533.10">
    <property type="entry name" value="Death Domain, Fas"/>
    <property type="match status" value="1"/>
</dbReference>